<dbReference type="EMBL" id="CAJOBE010001257">
    <property type="protein sequence ID" value="CAF3728010.1"/>
    <property type="molecule type" value="Genomic_DNA"/>
</dbReference>
<name>A0A818WN73_9BILA</name>
<dbReference type="GO" id="GO:0005886">
    <property type="term" value="C:plasma membrane"/>
    <property type="evidence" value="ECO:0007669"/>
    <property type="project" value="TreeGrafter"/>
</dbReference>
<proteinExistence type="predicted"/>
<protein>
    <submittedName>
        <fullName evidence="1">Uncharacterized protein</fullName>
    </submittedName>
</protein>
<dbReference type="AlphaFoldDB" id="A0A818WN73"/>
<dbReference type="GO" id="GO:0140326">
    <property type="term" value="F:ATPase-coupled intramembrane lipid transporter activity"/>
    <property type="evidence" value="ECO:0007669"/>
    <property type="project" value="TreeGrafter"/>
</dbReference>
<evidence type="ECO:0000313" key="1">
    <source>
        <dbReference type="EMBL" id="CAF3728010.1"/>
    </source>
</evidence>
<dbReference type="SUPFAM" id="SSF56784">
    <property type="entry name" value="HAD-like"/>
    <property type="match status" value="1"/>
</dbReference>
<dbReference type="InterPro" id="IPR036412">
    <property type="entry name" value="HAD-like_sf"/>
</dbReference>
<dbReference type="GO" id="GO:0045332">
    <property type="term" value="P:phospholipid translocation"/>
    <property type="evidence" value="ECO:0007669"/>
    <property type="project" value="TreeGrafter"/>
</dbReference>
<evidence type="ECO:0000313" key="2">
    <source>
        <dbReference type="Proteomes" id="UP000663874"/>
    </source>
</evidence>
<sequence length="609" mass="71162">MSNKSNFLKTIDQSLSSKSIISSQQSRYIWNRSIENNNEYQQHIHLPNSNEIYYEKHYNHTNHSSSFDRLSILTFQYKRIFFLYATAIEDKLQDDVPQYIEFLARADIKIWVLTGDKIEENEDGVEKKLKEVRNKMISKIEQLFDVHIDNKEKRLDWKDWGIDVMKFDQYRRNDNNMNNGNAKRSNGHATTMDTNSNEREQFEDFGLSITDQALGYALKDKLKMKFLELSTICIDDDANDVSIIQKADIGVGISGQEGRQAVLASDYGFGQFRFLERLLLNFQMNSNGPKTIKFIHENDVYLCSVGQRVSIETLCRSIKIRFGIPPEFVLHFINTSTNVQLIPGVTADFFFNSSTDIPAYEVISENGKKSDFIPNALSINKDDLPIVASLKKFDLQILTQFDIHSLSLILYCMPNLQDINFTFITEYLDLDTPYIDVLLNGNIWQQILISHVPYLNTFNIHISLLTNDGLFDLQSILDSFRCFLTQFDGWHMAISRLETFRYSIPFYRYFYTNESRQYINKLSSLIDLSSIVTLEFRDEHDLRQLHIVPYILLKLRFMIVEFVHNGLPDVPISRNYIIEKRRQSFGLNRNDEYKVNVMLGDDDLRIWIP</sequence>
<reference evidence="1" key="1">
    <citation type="submission" date="2021-02" db="EMBL/GenBank/DDBJ databases">
        <authorList>
            <person name="Nowell W R."/>
        </authorList>
    </citation>
    <scope>NUCLEOTIDE SEQUENCE</scope>
</reference>
<dbReference type="Gene3D" id="3.40.50.1000">
    <property type="entry name" value="HAD superfamily/HAD-like"/>
    <property type="match status" value="1"/>
</dbReference>
<accession>A0A818WN73</accession>
<dbReference type="InterPro" id="IPR023214">
    <property type="entry name" value="HAD_sf"/>
</dbReference>
<dbReference type="Proteomes" id="UP000663874">
    <property type="component" value="Unassembled WGS sequence"/>
</dbReference>
<comment type="caution">
    <text evidence="1">The sequence shown here is derived from an EMBL/GenBank/DDBJ whole genome shotgun (WGS) entry which is preliminary data.</text>
</comment>
<gene>
    <name evidence="1" type="ORF">FNK824_LOCUS10909</name>
</gene>
<organism evidence="1 2">
    <name type="scientific">Rotaria sordida</name>
    <dbReference type="NCBI Taxonomy" id="392033"/>
    <lineage>
        <taxon>Eukaryota</taxon>
        <taxon>Metazoa</taxon>
        <taxon>Spiralia</taxon>
        <taxon>Gnathifera</taxon>
        <taxon>Rotifera</taxon>
        <taxon>Eurotatoria</taxon>
        <taxon>Bdelloidea</taxon>
        <taxon>Philodinida</taxon>
        <taxon>Philodinidae</taxon>
        <taxon>Rotaria</taxon>
    </lineage>
</organism>
<dbReference type="PANTHER" id="PTHR24092">
    <property type="entry name" value="PROBABLE PHOSPHOLIPID-TRANSPORTING ATPASE"/>
    <property type="match status" value="1"/>
</dbReference>